<evidence type="ECO:0000256" key="2">
    <source>
        <dbReference type="ARBA" id="ARBA00022801"/>
    </source>
</evidence>
<accession>A0A0D2HAW7</accession>
<dbReference type="OrthoDB" id="2320933at2759"/>
<dbReference type="PANTHER" id="PTHR47961:SF6">
    <property type="entry name" value="DNA-DIRECTED DNA POLYMERASE"/>
    <property type="match status" value="1"/>
</dbReference>
<dbReference type="InterPro" id="IPR046931">
    <property type="entry name" value="HTH_61"/>
</dbReference>
<dbReference type="PANTHER" id="PTHR47961">
    <property type="entry name" value="DNA POLYMERASE THETA, PUTATIVE (AFU_ORTHOLOGUE AFUA_1G05260)-RELATED"/>
    <property type="match status" value="1"/>
</dbReference>
<keyword evidence="1" id="KW-0547">Nucleotide-binding</keyword>
<dbReference type="EMBL" id="KN846993">
    <property type="protein sequence ID" value="KIW90403.1"/>
    <property type="molecule type" value="Genomic_DNA"/>
</dbReference>
<dbReference type="GO" id="GO:0005524">
    <property type="term" value="F:ATP binding"/>
    <property type="evidence" value="ECO:0007669"/>
    <property type="project" value="UniProtKB-KW"/>
</dbReference>
<dbReference type="InterPro" id="IPR014001">
    <property type="entry name" value="Helicase_ATP-bd"/>
</dbReference>
<organism evidence="8 9">
    <name type="scientific">Cladophialophora bantiana (strain ATCC 10958 / CBS 173.52 / CDC B-1940 / NIH 8579)</name>
    <name type="common">Xylohypha bantiana</name>
    <dbReference type="NCBI Taxonomy" id="1442370"/>
    <lineage>
        <taxon>Eukaryota</taxon>
        <taxon>Fungi</taxon>
        <taxon>Dikarya</taxon>
        <taxon>Ascomycota</taxon>
        <taxon>Pezizomycotina</taxon>
        <taxon>Eurotiomycetes</taxon>
        <taxon>Chaetothyriomycetidae</taxon>
        <taxon>Chaetothyriales</taxon>
        <taxon>Herpotrichiellaceae</taxon>
        <taxon>Cladophialophora</taxon>
    </lineage>
</organism>
<dbReference type="GO" id="GO:0003676">
    <property type="term" value="F:nucleic acid binding"/>
    <property type="evidence" value="ECO:0007669"/>
    <property type="project" value="InterPro"/>
</dbReference>
<dbReference type="InterPro" id="IPR057220">
    <property type="entry name" value="DUF7898"/>
</dbReference>
<dbReference type="InterPro" id="IPR027417">
    <property type="entry name" value="P-loop_NTPase"/>
</dbReference>
<feature type="domain" description="Helicase C-terminal" evidence="7">
    <location>
        <begin position="414"/>
        <end position="603"/>
    </location>
</feature>
<dbReference type="InterPro" id="IPR050474">
    <property type="entry name" value="Hel308_SKI2-like"/>
</dbReference>
<evidence type="ECO:0000259" key="7">
    <source>
        <dbReference type="PROSITE" id="PS51194"/>
    </source>
</evidence>
<dbReference type="FunFam" id="1.10.3380.20:FF:000005">
    <property type="entry name" value="DNA-directed DNA polymerase theta, putative"/>
    <property type="match status" value="1"/>
</dbReference>
<dbReference type="Pfam" id="PF00271">
    <property type="entry name" value="Helicase_C"/>
    <property type="match status" value="1"/>
</dbReference>
<feature type="domain" description="Helicase ATP-binding" evidence="6">
    <location>
        <begin position="156"/>
        <end position="350"/>
    </location>
</feature>
<evidence type="ECO:0000313" key="8">
    <source>
        <dbReference type="EMBL" id="KIW90403.1"/>
    </source>
</evidence>
<keyword evidence="9" id="KW-1185">Reference proteome</keyword>
<dbReference type="GeneID" id="27701976"/>
<dbReference type="GO" id="GO:0043138">
    <property type="term" value="F:3'-5' DNA helicase activity"/>
    <property type="evidence" value="ECO:0007669"/>
    <property type="project" value="UniProtKB-EC"/>
</dbReference>
<dbReference type="InterPro" id="IPR048960">
    <property type="entry name" value="POLQ-like_helical"/>
</dbReference>
<evidence type="ECO:0000256" key="3">
    <source>
        <dbReference type="ARBA" id="ARBA00022806"/>
    </source>
</evidence>
<dbReference type="SUPFAM" id="SSF158702">
    <property type="entry name" value="Sec63 N-terminal domain-like"/>
    <property type="match status" value="1"/>
</dbReference>
<evidence type="ECO:0008006" key="10">
    <source>
        <dbReference type="Google" id="ProtNLM"/>
    </source>
</evidence>
<dbReference type="PROSITE" id="PS51194">
    <property type="entry name" value="HELICASE_CTER"/>
    <property type="match status" value="1"/>
</dbReference>
<sequence length="940" mass="103306">MKSNGASWHQLALPHGQVTSIDLARHQNYNTKPLTGAKRTIDEAHRLQPGPPIHGQPSAQGPQTIDAAFYRRDGRLPRLRASHIIWTDSSDGGKAAVNVTPVPVPPTTSSTPGPSQTSLLSLRHPRYGLPSQLVDNFESLGVRAIYPWQSSCLLGRGLLTGEQNLVYTAPTGGGKSLVADVLLLKRVIEDPTTKAILVLPYVSLVQEKLKWLRALVDKVPKAISDIPDGLPMPTWPRPSPSVRIGGFFGGSRSNVNWSNCDIAICTIEKANSLVNNAIEEGKSGDIGVVVLDELHMINDENRGYLMELLATKLMSLASGEKKVQIVGMSGTLPNPQLLAQWLKAKFYIAKYRPVPIEEHLVYENAIYPAANAKEFFRTASQLAAGDALPTQRPPPQRIIAQSSYQDLQKPTPNAVVALAVETALAGHGALVFCGSRMSVERTALLISDGLPTDHLGHDALEKRQDLLALLCALPGGFEPSFSKIIPCGVGFHHAGLTTEERELVCEAYDAGILRVMVATCSLAAGINLPARRVILNGARMGRDLVGPAMLRQMRGRAGRKGKDEVGETYLCCQKADLEAVAELLEAEMPPVESCLTPEKRGLKRALLEVISTRMASSESSLDEYVHSSLLWHTLDRSQVMAMVESAKIELLEDGLIQEGEYRGCLEPTKLGIAVVASGLGPEDGVFVYSELRRALESFVMDGDMHIFYLFTPVQSTGLAEISWLTFRNQLEDLDDSGMRAIRLVGVDPAFVNRLVNSGAQLKENTAEEMRLARVYRRAYWAFQLRDLCNEMPIHEVSLRYSVPRGQVQTLAQTCHGFAAGMIKFCERMEWGMLAAVLDHMLDRLRAGARADLLEMAQIAFVKSRLARMLWEHGFKSVRALSEADPQALVPIMMQAHARRMKLQGEAAAKFEATLLSKAEIIVSSANRLWEKQQIDQWEEE</sequence>
<comment type="catalytic activity">
    <reaction evidence="5">
        <text>ATP + H2O = ADP + phosphate + H(+)</text>
        <dbReference type="Rhea" id="RHEA:13065"/>
        <dbReference type="ChEBI" id="CHEBI:15377"/>
        <dbReference type="ChEBI" id="CHEBI:15378"/>
        <dbReference type="ChEBI" id="CHEBI:30616"/>
        <dbReference type="ChEBI" id="CHEBI:43474"/>
        <dbReference type="ChEBI" id="CHEBI:456216"/>
        <dbReference type="EC" id="5.6.2.4"/>
    </reaction>
</comment>
<protein>
    <recommendedName>
        <fullName evidence="10">DNA-directed DNA polymerase theta</fullName>
    </recommendedName>
</protein>
<keyword evidence="3" id="KW-0347">Helicase</keyword>
<dbReference type="HOGENOM" id="CLU_006553_2_0_1"/>
<evidence type="ECO:0000256" key="4">
    <source>
        <dbReference type="ARBA" id="ARBA00022840"/>
    </source>
</evidence>
<dbReference type="CDD" id="cd18795">
    <property type="entry name" value="SF2_C_Ski2"/>
    <property type="match status" value="1"/>
</dbReference>
<name>A0A0D2HAW7_CLAB1</name>
<keyword evidence="4" id="KW-0067">ATP-binding</keyword>
<dbReference type="CDD" id="cd18026">
    <property type="entry name" value="DEXHc_POLQ-like"/>
    <property type="match status" value="1"/>
</dbReference>
<reference evidence="8" key="1">
    <citation type="submission" date="2015-01" db="EMBL/GenBank/DDBJ databases">
        <title>The Genome Sequence of Cladophialophora bantiana CBS 173.52.</title>
        <authorList>
            <consortium name="The Broad Institute Genomics Platform"/>
            <person name="Cuomo C."/>
            <person name="de Hoog S."/>
            <person name="Gorbushina A."/>
            <person name="Stielow B."/>
            <person name="Teixiera M."/>
            <person name="Abouelleil A."/>
            <person name="Chapman S.B."/>
            <person name="Priest M."/>
            <person name="Young S.K."/>
            <person name="Wortman J."/>
            <person name="Nusbaum C."/>
            <person name="Birren B."/>
        </authorList>
    </citation>
    <scope>NUCLEOTIDE SEQUENCE [LARGE SCALE GENOMIC DNA]</scope>
    <source>
        <strain evidence="8">CBS 173.52</strain>
    </source>
</reference>
<dbReference type="Gene3D" id="1.10.3380.20">
    <property type="match status" value="1"/>
</dbReference>
<dbReference type="Pfam" id="PF20470">
    <property type="entry name" value="HTH_61"/>
    <property type="match status" value="1"/>
</dbReference>
<dbReference type="Pfam" id="PF21099">
    <property type="entry name" value="POLQ_helical"/>
    <property type="match status" value="1"/>
</dbReference>
<dbReference type="Gene3D" id="3.40.50.300">
    <property type="entry name" value="P-loop containing nucleotide triphosphate hydrolases"/>
    <property type="match status" value="2"/>
</dbReference>
<dbReference type="Pfam" id="PF00270">
    <property type="entry name" value="DEAD"/>
    <property type="match status" value="1"/>
</dbReference>
<dbReference type="InterPro" id="IPR001650">
    <property type="entry name" value="Helicase_C-like"/>
</dbReference>
<evidence type="ECO:0000256" key="1">
    <source>
        <dbReference type="ARBA" id="ARBA00022741"/>
    </source>
</evidence>
<dbReference type="PROSITE" id="PS51192">
    <property type="entry name" value="HELICASE_ATP_BIND_1"/>
    <property type="match status" value="1"/>
</dbReference>
<dbReference type="VEuPathDB" id="FungiDB:Z519_09048"/>
<evidence type="ECO:0000313" key="9">
    <source>
        <dbReference type="Proteomes" id="UP000053789"/>
    </source>
</evidence>
<dbReference type="SMART" id="SM00490">
    <property type="entry name" value="HELICc"/>
    <property type="match status" value="1"/>
</dbReference>
<evidence type="ECO:0000256" key="5">
    <source>
        <dbReference type="ARBA" id="ARBA00048988"/>
    </source>
</evidence>
<dbReference type="AlphaFoldDB" id="A0A0D2HAW7"/>
<dbReference type="SUPFAM" id="SSF52540">
    <property type="entry name" value="P-loop containing nucleoside triphosphate hydrolases"/>
    <property type="match status" value="1"/>
</dbReference>
<dbReference type="InterPro" id="IPR011545">
    <property type="entry name" value="DEAD/DEAH_box_helicase_dom"/>
</dbReference>
<dbReference type="Pfam" id="PF25453">
    <property type="entry name" value="DUF7898"/>
    <property type="match status" value="1"/>
</dbReference>
<dbReference type="RefSeq" id="XP_016617072.1">
    <property type="nucleotide sequence ID" value="XM_016766774.1"/>
</dbReference>
<evidence type="ECO:0000259" key="6">
    <source>
        <dbReference type="PROSITE" id="PS51192"/>
    </source>
</evidence>
<dbReference type="GO" id="GO:0016787">
    <property type="term" value="F:hydrolase activity"/>
    <property type="evidence" value="ECO:0007669"/>
    <property type="project" value="UniProtKB-KW"/>
</dbReference>
<keyword evidence="2" id="KW-0378">Hydrolase</keyword>
<gene>
    <name evidence="8" type="ORF">Z519_09048</name>
</gene>
<dbReference type="Proteomes" id="UP000053789">
    <property type="component" value="Unassembled WGS sequence"/>
</dbReference>
<proteinExistence type="predicted"/>
<dbReference type="SMART" id="SM00487">
    <property type="entry name" value="DEXDc"/>
    <property type="match status" value="1"/>
</dbReference>